<keyword evidence="1" id="KW-0732">Signal</keyword>
<dbReference type="InterPro" id="IPR036278">
    <property type="entry name" value="Sialidase_sf"/>
</dbReference>
<sequence length="453" mass="50730">MVCQLHSFRKASSHLLALAVVLGAFSCRFSKNAAETKASGIKITPVAEGWANNSVNVVAFRKNSLVTYKGIQYTAWYGADQSVMLAKRKSGATAWEIQKTNFTGNASDAHNTISIMVDGNGFLHLSWDHHNNPLNYARSVRPGSLQMTDKMPMTGQREKVVSYPEFYRLPKGNLMFFYRDGGSGQGNLVINSYDLKTQQWTQLHSNLINGEGKRNAYWQAYLDKKGTLHVSWVWRESPDVASNHDLGYARSLDGGKTWEKSTGEKYTLPITEATAEKALIIPQNSELINQTSMAADEQGNPFIATYWREAGSTIPQYHLVYHDGKSWKSLALGFRKTPFSLSGVGTKRIPIARPQIMVKNAGDNASVLMIFRDEERGSKASALIINKLSDPKWALLDLTRESLGSWEPTYDTELWKEKQVLNLFVQKVEQIDGEGQTAIPPQSIQVVEWKPKF</sequence>
<dbReference type="RefSeq" id="WP_149089223.1">
    <property type="nucleotide sequence ID" value="NZ_VKKY01000001.1"/>
</dbReference>
<feature type="chain" id="PRO_5022696611" evidence="1">
    <location>
        <begin position="34"/>
        <end position="453"/>
    </location>
</feature>
<dbReference type="Proteomes" id="UP000324133">
    <property type="component" value="Unassembled WGS sequence"/>
</dbReference>
<proteinExistence type="predicted"/>
<dbReference type="AlphaFoldDB" id="A0A5B6TJG9"/>
<dbReference type="Pfam" id="PF15892">
    <property type="entry name" value="BNR_4"/>
    <property type="match status" value="1"/>
</dbReference>
<evidence type="ECO:0000313" key="2">
    <source>
        <dbReference type="EMBL" id="KAA3439580.1"/>
    </source>
</evidence>
<gene>
    <name evidence="2" type="ORF">FOA19_02540</name>
</gene>
<reference evidence="2 3" key="1">
    <citation type="submission" date="2019-07" db="EMBL/GenBank/DDBJ databases">
        <title>Rufibacter sp. nov., isolated from lake sediment.</title>
        <authorList>
            <person name="Qu J.-H."/>
        </authorList>
    </citation>
    <scope>NUCLEOTIDE SEQUENCE [LARGE SCALE GENOMIC DNA]</scope>
    <source>
        <strain evidence="2 3">NBS58-1</strain>
    </source>
</reference>
<comment type="caution">
    <text evidence="2">The sequence shown here is derived from an EMBL/GenBank/DDBJ whole genome shotgun (WGS) entry which is preliminary data.</text>
</comment>
<keyword evidence="3" id="KW-1185">Reference proteome</keyword>
<evidence type="ECO:0000256" key="1">
    <source>
        <dbReference type="SAM" id="SignalP"/>
    </source>
</evidence>
<dbReference type="OrthoDB" id="223410at2"/>
<feature type="signal peptide" evidence="1">
    <location>
        <begin position="1"/>
        <end position="33"/>
    </location>
</feature>
<dbReference type="EMBL" id="VKKY01000001">
    <property type="protein sequence ID" value="KAA3439580.1"/>
    <property type="molecule type" value="Genomic_DNA"/>
</dbReference>
<protein>
    <submittedName>
        <fullName evidence="2">Neuraminidase</fullName>
    </submittedName>
</protein>
<accession>A0A5B6TJG9</accession>
<organism evidence="2 3">
    <name type="scientific">Rufibacter hautae</name>
    <dbReference type="NCBI Taxonomy" id="2595005"/>
    <lineage>
        <taxon>Bacteria</taxon>
        <taxon>Pseudomonadati</taxon>
        <taxon>Bacteroidota</taxon>
        <taxon>Cytophagia</taxon>
        <taxon>Cytophagales</taxon>
        <taxon>Hymenobacteraceae</taxon>
        <taxon>Rufibacter</taxon>
    </lineage>
</organism>
<name>A0A5B6TJG9_9BACT</name>
<dbReference type="SUPFAM" id="SSF50939">
    <property type="entry name" value="Sialidases"/>
    <property type="match status" value="1"/>
</dbReference>
<evidence type="ECO:0000313" key="3">
    <source>
        <dbReference type="Proteomes" id="UP000324133"/>
    </source>
</evidence>